<name>A0A316HAZ1_9SPHI</name>
<dbReference type="Gene3D" id="2.30.180.10">
    <property type="entry name" value="FAS1 domain"/>
    <property type="match status" value="1"/>
</dbReference>
<dbReference type="InterPro" id="IPR036378">
    <property type="entry name" value="FAS1_dom_sf"/>
</dbReference>
<evidence type="ECO:0000313" key="3">
    <source>
        <dbReference type="EMBL" id="PWK78284.1"/>
    </source>
</evidence>
<dbReference type="InterPro" id="IPR000782">
    <property type="entry name" value="FAS1_domain"/>
</dbReference>
<dbReference type="AlphaFoldDB" id="A0A316HAZ1"/>
<dbReference type="Pfam" id="PF02469">
    <property type="entry name" value="Fasciclin"/>
    <property type="match status" value="1"/>
</dbReference>
<dbReference type="PANTHER" id="PTHR10900">
    <property type="entry name" value="PERIOSTIN-RELATED"/>
    <property type="match status" value="1"/>
</dbReference>
<dbReference type="EMBL" id="QGHA01000003">
    <property type="protein sequence ID" value="PWK78284.1"/>
    <property type="molecule type" value="Genomic_DNA"/>
</dbReference>
<evidence type="ECO:0000313" key="4">
    <source>
        <dbReference type="Proteomes" id="UP000245678"/>
    </source>
</evidence>
<reference evidence="3 4" key="1">
    <citation type="submission" date="2018-05" db="EMBL/GenBank/DDBJ databases">
        <title>Genomic Encyclopedia of Archaeal and Bacterial Type Strains, Phase II (KMG-II): from individual species to whole genera.</title>
        <authorList>
            <person name="Goeker M."/>
        </authorList>
    </citation>
    <scope>NUCLEOTIDE SEQUENCE [LARGE SCALE GENOMIC DNA]</scope>
    <source>
        <strain evidence="3 4">DSM 19975</strain>
    </source>
</reference>
<feature type="domain" description="FAS1" evidence="2">
    <location>
        <begin position="36"/>
        <end position="181"/>
    </location>
</feature>
<evidence type="ECO:0000259" key="2">
    <source>
        <dbReference type="PROSITE" id="PS50213"/>
    </source>
</evidence>
<dbReference type="RefSeq" id="WP_109607845.1">
    <property type="nucleotide sequence ID" value="NZ_QGHA01000003.1"/>
</dbReference>
<dbReference type="PANTHER" id="PTHR10900:SF77">
    <property type="entry name" value="FI19380P1"/>
    <property type="match status" value="1"/>
</dbReference>
<protein>
    <submittedName>
        <fullName evidence="3">Putative surface protein with fasciclin (FAS1) repeats</fullName>
    </submittedName>
</protein>
<dbReference type="PROSITE" id="PS50213">
    <property type="entry name" value="FAS1"/>
    <property type="match status" value="1"/>
</dbReference>
<comment type="caution">
    <text evidence="3">The sequence shown here is derived from an EMBL/GenBank/DDBJ whole genome shotgun (WGS) entry which is preliminary data.</text>
</comment>
<accession>A0A316HAZ1</accession>
<proteinExistence type="predicted"/>
<feature type="signal peptide" evidence="1">
    <location>
        <begin position="1"/>
        <end position="21"/>
    </location>
</feature>
<organism evidence="3 4">
    <name type="scientific">Mucilaginibacter oryzae</name>
    <dbReference type="NCBI Taxonomy" id="468058"/>
    <lineage>
        <taxon>Bacteria</taxon>
        <taxon>Pseudomonadati</taxon>
        <taxon>Bacteroidota</taxon>
        <taxon>Sphingobacteriia</taxon>
        <taxon>Sphingobacteriales</taxon>
        <taxon>Sphingobacteriaceae</taxon>
        <taxon>Mucilaginibacter</taxon>
    </lineage>
</organism>
<dbReference type="GO" id="GO:0005615">
    <property type="term" value="C:extracellular space"/>
    <property type="evidence" value="ECO:0007669"/>
    <property type="project" value="TreeGrafter"/>
</dbReference>
<dbReference type="SUPFAM" id="SSF82153">
    <property type="entry name" value="FAS1 domain"/>
    <property type="match status" value="1"/>
</dbReference>
<dbReference type="SMART" id="SM00554">
    <property type="entry name" value="FAS1"/>
    <property type="match status" value="1"/>
</dbReference>
<keyword evidence="1" id="KW-0732">Signal</keyword>
<keyword evidence="4" id="KW-1185">Reference proteome</keyword>
<feature type="chain" id="PRO_5016292553" evidence="1">
    <location>
        <begin position="22"/>
        <end position="188"/>
    </location>
</feature>
<evidence type="ECO:0000256" key="1">
    <source>
        <dbReference type="SAM" id="SignalP"/>
    </source>
</evidence>
<sequence length="188" mass="20763">MKKLLLSVSMLFYSALLFAQANDKNGAPVIPVMLPTNDIVKNISLIPNMSRFASFIRKTNLMRTYTSRGPITVFVPVDEGYTDMPAGKLDSLSKPGYIWDLTDLVTYHALAGEYKLKEIRKQINKHKGVATFTTLSGGILTAKFDSNSNIILVDANGGEIMINQPDIAQNNGIIHVVNKVLIPKKRVI</sequence>
<dbReference type="InterPro" id="IPR050904">
    <property type="entry name" value="Adhesion/Biosynth-related"/>
</dbReference>
<gene>
    <name evidence="3" type="ORF">LX99_02124</name>
</gene>
<dbReference type="Proteomes" id="UP000245678">
    <property type="component" value="Unassembled WGS sequence"/>
</dbReference>